<evidence type="ECO:0000313" key="2">
    <source>
        <dbReference type="EMBL" id="ORX44496.1"/>
    </source>
</evidence>
<evidence type="ECO:0000256" key="1">
    <source>
        <dbReference type="SAM" id="MobiDB-lite"/>
    </source>
</evidence>
<sequence>RFQEAKNIYIQQAQPILSSQGFQQFPTYQTPNTSIPQQIIAGPIQNQNIYIYDNGAQPSTSQTSLRYPTFPNVMSDNDKLNQNNFQLRKLKKARLKRQKKAEYIDFLEQRISQLERIIKQHNLKFVEPPSEPDKKAESSNIDNNTTVLTPSSVQTPNLENTFSSINEGNDNENILKRKNNDDELGIEDSSKKTKTQIPEESKETSTCNQKTDNENKKKNNTFSIEDYRLDSSIFLQSHYLDTEISLDISKGLFEMAEDFFNIPDEFSSDFYELDKQKINFKNESLELDVFIRSNDNNQNAIPNKTNLQIDVSDPYGIFSRSFCTFHFVYKTFSETESFNDFVVEIIKALFLYCSYFPPDDLINFTLLRKDLYTHNLFMIYSLCSYVNIY</sequence>
<feature type="region of interest" description="Disordered" evidence="1">
    <location>
        <begin position="125"/>
        <end position="217"/>
    </location>
</feature>
<accession>A0A1Y1V0F8</accession>
<evidence type="ECO:0000313" key="3">
    <source>
        <dbReference type="Proteomes" id="UP000193719"/>
    </source>
</evidence>
<dbReference type="STRING" id="1754191.A0A1Y1V0F8"/>
<dbReference type="OrthoDB" id="10441764at2759"/>
<keyword evidence="3" id="KW-1185">Reference proteome</keyword>
<dbReference type="Proteomes" id="UP000193719">
    <property type="component" value="Unassembled WGS sequence"/>
</dbReference>
<feature type="compositionally biased region" description="Polar residues" evidence="1">
    <location>
        <begin position="138"/>
        <end position="172"/>
    </location>
</feature>
<organism evidence="2 3">
    <name type="scientific">Piromyces finnis</name>
    <dbReference type="NCBI Taxonomy" id="1754191"/>
    <lineage>
        <taxon>Eukaryota</taxon>
        <taxon>Fungi</taxon>
        <taxon>Fungi incertae sedis</taxon>
        <taxon>Chytridiomycota</taxon>
        <taxon>Chytridiomycota incertae sedis</taxon>
        <taxon>Neocallimastigomycetes</taxon>
        <taxon>Neocallimastigales</taxon>
        <taxon>Neocallimastigaceae</taxon>
        <taxon>Piromyces</taxon>
    </lineage>
</organism>
<gene>
    <name evidence="2" type="ORF">BCR36DRAFT_301304</name>
</gene>
<dbReference type="AlphaFoldDB" id="A0A1Y1V0F8"/>
<feature type="non-terminal residue" evidence="2">
    <location>
        <position position="1"/>
    </location>
</feature>
<name>A0A1Y1V0F8_9FUNG</name>
<proteinExistence type="predicted"/>
<reference evidence="2 3" key="2">
    <citation type="submission" date="2016-08" db="EMBL/GenBank/DDBJ databases">
        <title>Pervasive Adenine N6-methylation of Active Genes in Fungi.</title>
        <authorList>
            <consortium name="DOE Joint Genome Institute"/>
            <person name="Mondo S.J."/>
            <person name="Dannebaum R.O."/>
            <person name="Kuo R.C."/>
            <person name="Labutti K."/>
            <person name="Haridas S."/>
            <person name="Kuo A."/>
            <person name="Salamov A."/>
            <person name="Ahrendt S.R."/>
            <person name="Lipzen A."/>
            <person name="Sullivan W."/>
            <person name="Andreopoulos W.B."/>
            <person name="Clum A."/>
            <person name="Lindquist E."/>
            <person name="Daum C."/>
            <person name="Ramamoorthy G.K."/>
            <person name="Gryganskyi A."/>
            <person name="Culley D."/>
            <person name="Magnuson J.K."/>
            <person name="James T.Y."/>
            <person name="O'Malley M.A."/>
            <person name="Stajich J.E."/>
            <person name="Spatafora J.W."/>
            <person name="Visel A."/>
            <person name="Grigoriev I.V."/>
        </authorList>
    </citation>
    <scope>NUCLEOTIDE SEQUENCE [LARGE SCALE GENOMIC DNA]</scope>
    <source>
        <strain evidence="3">finn</strain>
    </source>
</reference>
<protein>
    <submittedName>
        <fullName evidence="2">Uncharacterized protein</fullName>
    </submittedName>
</protein>
<dbReference type="EMBL" id="MCFH01000045">
    <property type="protein sequence ID" value="ORX44496.1"/>
    <property type="molecule type" value="Genomic_DNA"/>
</dbReference>
<comment type="caution">
    <text evidence="2">The sequence shown here is derived from an EMBL/GenBank/DDBJ whole genome shotgun (WGS) entry which is preliminary data.</text>
</comment>
<reference evidence="2 3" key="1">
    <citation type="submission" date="2016-08" db="EMBL/GenBank/DDBJ databases">
        <title>Genomes of anaerobic fungi encode conserved fungal cellulosomes for biomass hydrolysis.</title>
        <authorList>
            <consortium name="DOE Joint Genome Institute"/>
            <person name="Haitjema C.H."/>
            <person name="Gilmore S.P."/>
            <person name="Henske J.K."/>
            <person name="Solomon K.V."/>
            <person name="De Groot R."/>
            <person name="Kuo A."/>
            <person name="Mondo S.J."/>
            <person name="Salamov A.A."/>
            <person name="Labutti K."/>
            <person name="Zhao Z."/>
            <person name="Chiniquy J."/>
            <person name="Barry K."/>
            <person name="Brewer H.M."/>
            <person name="Purvine S.O."/>
            <person name="Wright A.T."/>
            <person name="Boxma B."/>
            <person name="Van Alen T."/>
            <person name="Hackstein J.H."/>
            <person name="Baker S.E."/>
            <person name="Grigoriev I.V."/>
            <person name="O'Malley M.A."/>
        </authorList>
    </citation>
    <scope>NUCLEOTIDE SEQUENCE [LARGE SCALE GENOMIC DNA]</scope>
    <source>
        <strain evidence="3">finn</strain>
    </source>
</reference>